<evidence type="ECO:0000313" key="8">
    <source>
        <dbReference type="EMBL" id="EAS07733.2"/>
    </source>
</evidence>
<feature type="transmembrane region" description="Helical" evidence="7">
    <location>
        <begin position="165"/>
        <end position="182"/>
    </location>
</feature>
<comment type="similarity">
    <text evidence="2">Belongs to the TMEM8 family.</text>
</comment>
<keyword evidence="5 7" id="KW-1133">Transmembrane helix</keyword>
<keyword evidence="9" id="KW-1185">Reference proteome</keyword>
<evidence type="ECO:0000256" key="7">
    <source>
        <dbReference type="SAM" id="Phobius"/>
    </source>
</evidence>
<dbReference type="KEGG" id="tet:TTHERM_00497870"/>
<evidence type="ECO:0000256" key="2">
    <source>
        <dbReference type="ARBA" id="ARBA00005542"/>
    </source>
</evidence>
<comment type="subcellular location">
    <subcellularLocation>
        <location evidence="1">Cell membrane</location>
        <topology evidence="1">Multi-pass membrane protein</topology>
    </subcellularLocation>
</comment>
<dbReference type="AlphaFoldDB" id="I7M4N5"/>
<accession>I7M4N5</accession>
<feature type="transmembrane region" description="Helical" evidence="7">
    <location>
        <begin position="49"/>
        <end position="67"/>
    </location>
</feature>
<dbReference type="GO" id="GO:0005886">
    <property type="term" value="C:plasma membrane"/>
    <property type="evidence" value="ECO:0007669"/>
    <property type="project" value="UniProtKB-SubCell"/>
</dbReference>
<reference evidence="9" key="1">
    <citation type="journal article" date="2006" name="PLoS Biol.">
        <title>Macronuclear genome sequence of the ciliate Tetrahymena thermophila, a model eukaryote.</title>
        <authorList>
            <person name="Eisen J.A."/>
            <person name="Coyne R.S."/>
            <person name="Wu M."/>
            <person name="Wu D."/>
            <person name="Thiagarajan M."/>
            <person name="Wortman J.R."/>
            <person name="Badger J.H."/>
            <person name="Ren Q."/>
            <person name="Amedeo P."/>
            <person name="Jones K.M."/>
            <person name="Tallon L.J."/>
            <person name="Delcher A.L."/>
            <person name="Salzberg S.L."/>
            <person name="Silva J.C."/>
            <person name="Haas B.J."/>
            <person name="Majoros W.H."/>
            <person name="Farzad M."/>
            <person name="Carlton J.M."/>
            <person name="Smith R.K. Jr."/>
            <person name="Garg J."/>
            <person name="Pearlman R.E."/>
            <person name="Karrer K.M."/>
            <person name="Sun L."/>
            <person name="Manning G."/>
            <person name="Elde N.C."/>
            <person name="Turkewitz A.P."/>
            <person name="Asai D.J."/>
            <person name="Wilkes D.E."/>
            <person name="Wang Y."/>
            <person name="Cai H."/>
            <person name="Collins K."/>
            <person name="Stewart B.A."/>
            <person name="Lee S.R."/>
            <person name="Wilamowska K."/>
            <person name="Weinberg Z."/>
            <person name="Ruzzo W.L."/>
            <person name="Wloga D."/>
            <person name="Gaertig J."/>
            <person name="Frankel J."/>
            <person name="Tsao C.-C."/>
            <person name="Gorovsky M.A."/>
            <person name="Keeling P.J."/>
            <person name="Waller R.F."/>
            <person name="Patron N.J."/>
            <person name="Cherry J.M."/>
            <person name="Stover N.A."/>
            <person name="Krieger C.J."/>
            <person name="del Toro C."/>
            <person name="Ryder H.F."/>
            <person name="Williamson S.C."/>
            <person name="Barbeau R.A."/>
            <person name="Hamilton E.P."/>
            <person name="Orias E."/>
        </authorList>
    </citation>
    <scope>NUCLEOTIDE SEQUENCE [LARGE SCALE GENOMIC DNA]</scope>
    <source>
        <strain evidence="9">SB210</strain>
    </source>
</reference>
<evidence type="ECO:0000256" key="4">
    <source>
        <dbReference type="ARBA" id="ARBA00022692"/>
    </source>
</evidence>
<dbReference type="Pfam" id="PF12036">
    <property type="entry name" value="DUF3522"/>
    <property type="match status" value="1"/>
</dbReference>
<evidence type="ECO:0000256" key="5">
    <source>
        <dbReference type="ARBA" id="ARBA00022989"/>
    </source>
</evidence>
<feature type="transmembrane region" description="Helical" evidence="7">
    <location>
        <begin position="20"/>
        <end position="42"/>
    </location>
</feature>
<keyword evidence="6 7" id="KW-0472">Membrane</keyword>
<sequence>MSSFLVWREEGHKYNCSTSEAFMMVLITAITNFACMPALCLLYKKNLVFETYVGVFTFVTSFMYHFVESIGAEKLFMKELEWHQLDNIGAIMCFITVFIHMANFQNYNLQMQLNYSAMFIVIILQVADPWNLTFTVAPIVIYALIIIALAIYLKTQPFTNRQMTIKGFSLIFLGAIFFSLSQDEHTDYLRIYHGLWHSVIGLSAIYTWQSHEKEGEEVYITTVFTTKIKYQSIQYESNKHI</sequence>
<protein>
    <submittedName>
        <fullName evidence="8">Transmembrane protein, putative</fullName>
    </submittedName>
</protein>
<dbReference type="InParanoid" id="I7M4N5"/>
<evidence type="ECO:0000256" key="6">
    <source>
        <dbReference type="ARBA" id="ARBA00023136"/>
    </source>
</evidence>
<dbReference type="EMBL" id="GG662212">
    <property type="protein sequence ID" value="EAS07733.2"/>
    <property type="molecule type" value="Genomic_DNA"/>
</dbReference>
<feature type="transmembrane region" description="Helical" evidence="7">
    <location>
        <begin position="87"/>
        <end position="104"/>
    </location>
</feature>
<proteinExistence type="inferred from homology"/>
<evidence type="ECO:0000313" key="9">
    <source>
        <dbReference type="Proteomes" id="UP000009168"/>
    </source>
</evidence>
<feature type="transmembrane region" description="Helical" evidence="7">
    <location>
        <begin position="133"/>
        <end position="153"/>
    </location>
</feature>
<dbReference type="OrthoDB" id="10266771at2759"/>
<dbReference type="Proteomes" id="UP000009168">
    <property type="component" value="Unassembled WGS sequence"/>
</dbReference>
<keyword evidence="4 7" id="KW-0812">Transmembrane</keyword>
<dbReference type="GeneID" id="7835344"/>
<name>I7M4N5_TETTS</name>
<dbReference type="PANTHER" id="PTHR36561">
    <property type="entry name" value="HAEMOLYSIN-III RELATED-RELATED"/>
    <property type="match status" value="1"/>
</dbReference>
<dbReference type="InterPro" id="IPR021910">
    <property type="entry name" value="NGX6/PGAP6/MYMK"/>
</dbReference>
<organism evidence="8 9">
    <name type="scientific">Tetrahymena thermophila (strain SB210)</name>
    <dbReference type="NCBI Taxonomy" id="312017"/>
    <lineage>
        <taxon>Eukaryota</taxon>
        <taxon>Sar</taxon>
        <taxon>Alveolata</taxon>
        <taxon>Ciliophora</taxon>
        <taxon>Intramacronucleata</taxon>
        <taxon>Oligohymenophorea</taxon>
        <taxon>Hymenostomatida</taxon>
        <taxon>Tetrahymenina</taxon>
        <taxon>Tetrahymenidae</taxon>
        <taxon>Tetrahymena</taxon>
    </lineage>
</organism>
<gene>
    <name evidence="8" type="ORF">TTHERM_00497870</name>
</gene>
<dbReference type="RefSeq" id="XP_001027975.2">
    <property type="nucleotide sequence ID" value="XM_001027975.2"/>
</dbReference>
<evidence type="ECO:0000256" key="1">
    <source>
        <dbReference type="ARBA" id="ARBA00004651"/>
    </source>
</evidence>
<keyword evidence="3" id="KW-1003">Cell membrane</keyword>
<evidence type="ECO:0000256" key="3">
    <source>
        <dbReference type="ARBA" id="ARBA00022475"/>
    </source>
</evidence>
<dbReference type="PANTHER" id="PTHR36561:SF2">
    <property type="entry name" value="HAEMOLYSIN-III RELATED"/>
    <property type="match status" value="1"/>
</dbReference>
<dbReference type="eggNOG" id="ENOG502RMQY">
    <property type="taxonomic scope" value="Eukaryota"/>
</dbReference>